<proteinExistence type="predicted"/>
<dbReference type="AlphaFoldDB" id="A0A0L0MEX7"/>
<dbReference type="GO" id="GO:0005829">
    <property type="term" value="C:cytosol"/>
    <property type="evidence" value="ECO:0007669"/>
    <property type="project" value="TreeGrafter"/>
</dbReference>
<dbReference type="PANTHER" id="PTHR46124:SF3">
    <property type="entry name" value="HYDROLASE"/>
    <property type="match status" value="1"/>
</dbReference>
<keyword evidence="2" id="KW-1185">Reference proteome</keyword>
<dbReference type="SUPFAM" id="SSF51556">
    <property type="entry name" value="Metallo-dependent hydrolases"/>
    <property type="match status" value="1"/>
</dbReference>
<dbReference type="RefSeq" id="WP_198155195.1">
    <property type="nucleotide sequence ID" value="NZ_LFJJ01000027.1"/>
</dbReference>
<reference evidence="2" key="1">
    <citation type="submission" date="2015-06" db="EMBL/GenBank/DDBJ databases">
        <title>Comparative genomics of Burkholderia leaf nodule symbionts.</title>
        <authorList>
            <person name="Carlier A."/>
            <person name="Eberl L."/>
            <person name="Pinto-Carbo M."/>
        </authorList>
    </citation>
    <scope>NUCLEOTIDE SEQUENCE [LARGE SCALE GENOMIC DNA]</scope>
    <source>
        <strain evidence="2">UZHbot4</strain>
    </source>
</reference>
<dbReference type="Gene3D" id="3.20.20.140">
    <property type="entry name" value="Metal-dependent hydrolases"/>
    <property type="match status" value="1"/>
</dbReference>
<evidence type="ECO:0000313" key="2">
    <source>
        <dbReference type="Proteomes" id="UP000036959"/>
    </source>
</evidence>
<dbReference type="EMBL" id="LFJJ01000027">
    <property type="protein sequence ID" value="KND61237.1"/>
    <property type="molecule type" value="Genomic_DNA"/>
</dbReference>
<dbReference type="PATRIC" id="fig|242163.4.peg.3790"/>
<dbReference type="GO" id="GO:0016788">
    <property type="term" value="F:hydrolase activity, acting on ester bonds"/>
    <property type="evidence" value="ECO:0007669"/>
    <property type="project" value="InterPro"/>
</dbReference>
<sequence>MSAIVDMHCHLDLYPDPVRAVKTIAASKEYVLSVTTTPKAWRGTAKLAAGCPRIKTALGLHPQLAKERRGELALFDRLLPEARYVGEIGLDGRPACVSSWNDQVHVFEHILSSCADHGGRILSLHSRAAASEVLNNLGQRSAE</sequence>
<accession>A0A0L0MEX7</accession>
<dbReference type="InterPro" id="IPR032466">
    <property type="entry name" value="Metal_Hydrolase"/>
</dbReference>
<dbReference type="InterPro" id="IPR001130">
    <property type="entry name" value="TatD-like"/>
</dbReference>
<organism evidence="1 2">
    <name type="scientific">Candidatus Burkholderia verschuerenii</name>
    <dbReference type="NCBI Taxonomy" id="242163"/>
    <lineage>
        <taxon>Bacteria</taxon>
        <taxon>Pseudomonadati</taxon>
        <taxon>Pseudomonadota</taxon>
        <taxon>Betaproteobacteria</taxon>
        <taxon>Burkholderiales</taxon>
        <taxon>Burkholderiaceae</taxon>
        <taxon>Burkholderia</taxon>
    </lineage>
</organism>
<dbReference type="Pfam" id="PF01026">
    <property type="entry name" value="TatD_DNase"/>
    <property type="match status" value="1"/>
</dbReference>
<comment type="caution">
    <text evidence="1">The sequence shown here is derived from an EMBL/GenBank/DDBJ whole genome shotgun (WGS) entry which is preliminary data.</text>
</comment>
<name>A0A0L0MEX7_9BURK</name>
<dbReference type="Proteomes" id="UP000036959">
    <property type="component" value="Unassembled WGS sequence"/>
</dbReference>
<dbReference type="PANTHER" id="PTHR46124">
    <property type="entry name" value="D-AMINOACYL-TRNA DEACYLASE"/>
    <property type="match status" value="1"/>
</dbReference>
<gene>
    <name evidence="1" type="ORF">BVER_04093</name>
</gene>
<protein>
    <submittedName>
        <fullName evidence="1">Putative deoxyribonuclease</fullName>
    </submittedName>
</protein>
<evidence type="ECO:0000313" key="1">
    <source>
        <dbReference type="EMBL" id="KND61237.1"/>
    </source>
</evidence>